<gene>
    <name evidence="2" type="ORF">CIB84_014206</name>
</gene>
<dbReference type="EMBL" id="PPHD01062230">
    <property type="protein sequence ID" value="POI22047.1"/>
    <property type="molecule type" value="Genomic_DNA"/>
</dbReference>
<feature type="region of interest" description="Disordered" evidence="1">
    <location>
        <begin position="24"/>
        <end position="43"/>
    </location>
</feature>
<proteinExistence type="predicted"/>
<sequence>TKSLFSPQSDHKLYNLERGKKIIKNNNKKNNNKNQTQGGERSTGKCSLEFKPYAHVPFLCPSGTLALAHTHTAPGTGHGAGCSAVCSHDLGCCIWKSFGIFGWLKSWPG</sequence>
<keyword evidence="3" id="KW-1185">Reference proteome</keyword>
<evidence type="ECO:0000313" key="3">
    <source>
        <dbReference type="Proteomes" id="UP000237246"/>
    </source>
</evidence>
<protein>
    <submittedName>
        <fullName evidence="2">Uncharacterized protein</fullName>
    </submittedName>
</protein>
<evidence type="ECO:0000313" key="2">
    <source>
        <dbReference type="EMBL" id="POI22047.1"/>
    </source>
</evidence>
<evidence type="ECO:0000256" key="1">
    <source>
        <dbReference type="SAM" id="MobiDB-lite"/>
    </source>
</evidence>
<name>A0A2P4SD52_BAMTH</name>
<comment type="caution">
    <text evidence="2">The sequence shown here is derived from an EMBL/GenBank/DDBJ whole genome shotgun (WGS) entry which is preliminary data.</text>
</comment>
<accession>A0A2P4SD52</accession>
<dbReference type="Proteomes" id="UP000237246">
    <property type="component" value="Unassembled WGS sequence"/>
</dbReference>
<organism evidence="2 3">
    <name type="scientific">Bambusicola thoracicus</name>
    <name type="common">Chinese bamboo-partridge</name>
    <name type="synonym">Perdix thoracica</name>
    <dbReference type="NCBI Taxonomy" id="9083"/>
    <lineage>
        <taxon>Eukaryota</taxon>
        <taxon>Metazoa</taxon>
        <taxon>Chordata</taxon>
        <taxon>Craniata</taxon>
        <taxon>Vertebrata</taxon>
        <taxon>Euteleostomi</taxon>
        <taxon>Archelosauria</taxon>
        <taxon>Archosauria</taxon>
        <taxon>Dinosauria</taxon>
        <taxon>Saurischia</taxon>
        <taxon>Theropoda</taxon>
        <taxon>Coelurosauria</taxon>
        <taxon>Aves</taxon>
        <taxon>Neognathae</taxon>
        <taxon>Galloanserae</taxon>
        <taxon>Galliformes</taxon>
        <taxon>Phasianidae</taxon>
        <taxon>Perdicinae</taxon>
        <taxon>Bambusicola</taxon>
    </lineage>
</organism>
<reference evidence="2 3" key="1">
    <citation type="submission" date="2018-01" db="EMBL/GenBank/DDBJ databases">
        <title>Comparison of the Chinese Bamboo Partridge and Red Junglefowl genome sequences highlights the importance of demography in genome evolution.</title>
        <authorList>
            <person name="Tiley G.P."/>
            <person name="Kimball R.T."/>
            <person name="Braun E.L."/>
            <person name="Burleigh J.G."/>
        </authorList>
    </citation>
    <scope>NUCLEOTIDE SEQUENCE [LARGE SCALE GENOMIC DNA]</scope>
    <source>
        <strain evidence="2">RTK389</strain>
        <tissue evidence="2">Blood</tissue>
    </source>
</reference>
<feature type="non-terminal residue" evidence="2">
    <location>
        <position position="1"/>
    </location>
</feature>
<dbReference type="AlphaFoldDB" id="A0A2P4SD52"/>